<dbReference type="AlphaFoldDB" id="A0AAE8MCG9"/>
<sequence>MTFPPSEEKSSKPEDKQDTSMLEVWLNEPEDIVSATDVWSLERAITKPRHTGDNTVPQRSKDKGGDVAEAA</sequence>
<dbReference type="Proteomes" id="UP001187734">
    <property type="component" value="Unassembled WGS sequence"/>
</dbReference>
<feature type="compositionally biased region" description="Basic and acidic residues" evidence="1">
    <location>
        <begin position="59"/>
        <end position="71"/>
    </location>
</feature>
<evidence type="ECO:0000313" key="3">
    <source>
        <dbReference type="Proteomes" id="UP001187734"/>
    </source>
</evidence>
<gene>
    <name evidence="2" type="ORF">FTOL_08355</name>
</gene>
<feature type="region of interest" description="Disordered" evidence="1">
    <location>
        <begin position="44"/>
        <end position="71"/>
    </location>
</feature>
<proteinExistence type="predicted"/>
<protein>
    <submittedName>
        <fullName evidence="2">Uncharacterized protein</fullName>
    </submittedName>
</protein>
<organism evidence="2 3">
    <name type="scientific">Fusarium torulosum</name>
    <dbReference type="NCBI Taxonomy" id="33205"/>
    <lineage>
        <taxon>Eukaryota</taxon>
        <taxon>Fungi</taxon>
        <taxon>Dikarya</taxon>
        <taxon>Ascomycota</taxon>
        <taxon>Pezizomycotina</taxon>
        <taxon>Sordariomycetes</taxon>
        <taxon>Hypocreomycetidae</taxon>
        <taxon>Hypocreales</taxon>
        <taxon>Nectriaceae</taxon>
        <taxon>Fusarium</taxon>
    </lineage>
</organism>
<name>A0AAE8MCG9_9HYPO</name>
<feature type="compositionally biased region" description="Basic and acidic residues" evidence="1">
    <location>
        <begin position="1"/>
        <end position="18"/>
    </location>
</feature>
<evidence type="ECO:0000256" key="1">
    <source>
        <dbReference type="SAM" id="MobiDB-lite"/>
    </source>
</evidence>
<reference evidence="2" key="1">
    <citation type="submission" date="2018-03" db="EMBL/GenBank/DDBJ databases">
        <authorList>
            <person name="Guldener U."/>
        </authorList>
    </citation>
    <scope>NUCLEOTIDE SEQUENCE</scope>
</reference>
<evidence type="ECO:0000313" key="2">
    <source>
        <dbReference type="EMBL" id="SPJ79964.1"/>
    </source>
</evidence>
<comment type="caution">
    <text evidence="2">The sequence shown here is derived from an EMBL/GenBank/DDBJ whole genome shotgun (WGS) entry which is preliminary data.</text>
</comment>
<feature type="region of interest" description="Disordered" evidence="1">
    <location>
        <begin position="1"/>
        <end position="21"/>
    </location>
</feature>
<dbReference type="EMBL" id="ONZP01000290">
    <property type="protein sequence ID" value="SPJ79964.1"/>
    <property type="molecule type" value="Genomic_DNA"/>
</dbReference>
<keyword evidence="3" id="KW-1185">Reference proteome</keyword>
<accession>A0AAE8MCG9</accession>